<organism evidence="2 3">
    <name type="scientific">Eggerthia catenaformis OT 569 = DSM 20559</name>
    <dbReference type="NCBI Taxonomy" id="999415"/>
    <lineage>
        <taxon>Bacteria</taxon>
        <taxon>Bacillati</taxon>
        <taxon>Bacillota</taxon>
        <taxon>Erysipelotrichia</taxon>
        <taxon>Erysipelotrichales</taxon>
        <taxon>Coprobacillaceae</taxon>
        <taxon>Eggerthia</taxon>
    </lineage>
</organism>
<protein>
    <recommendedName>
        <fullName evidence="1">Knr4/Smi1-like domain-containing protein</fullName>
    </recommendedName>
</protein>
<evidence type="ECO:0000313" key="3">
    <source>
        <dbReference type="Proteomes" id="UP000011758"/>
    </source>
</evidence>
<keyword evidence="3" id="KW-1185">Reference proteome</keyword>
<proteinExistence type="predicted"/>
<dbReference type="EMBL" id="AGEJ01000013">
    <property type="protein sequence ID" value="EMD16882.1"/>
    <property type="molecule type" value="Genomic_DNA"/>
</dbReference>
<accession>M2P948</accession>
<dbReference type="BioCyc" id="ECAT999415-HMP:GTTI-947-MONOMER"/>
<feature type="domain" description="Knr4/Smi1-like" evidence="1">
    <location>
        <begin position="38"/>
        <end position="187"/>
    </location>
</feature>
<evidence type="ECO:0000313" key="2">
    <source>
        <dbReference type="EMBL" id="EMD16882.1"/>
    </source>
</evidence>
<reference evidence="2 3" key="1">
    <citation type="submission" date="2013-02" db="EMBL/GenBank/DDBJ databases">
        <title>The Genome Sequence of Lactobacillus catenaformis F0143.</title>
        <authorList>
            <consortium name="The Broad Institute Genome Sequencing Platform"/>
            <person name="Earl A."/>
            <person name="Ward D."/>
            <person name="Feldgarden M."/>
            <person name="Gevers D."/>
            <person name="Izard J."/>
            <person name="Blanton J.M."/>
            <person name="Mathney J."/>
            <person name="Dewhirst F.E."/>
            <person name="Young S.K."/>
            <person name="Zeng Q."/>
            <person name="Gargeya S."/>
            <person name="Fitzgerald M."/>
            <person name="Haas B."/>
            <person name="Abouelleil A."/>
            <person name="Alvarado L."/>
            <person name="Arachchi H.M."/>
            <person name="Berlin A."/>
            <person name="Chapman S.B."/>
            <person name="Gearin G."/>
            <person name="Goldberg J."/>
            <person name="Griggs A."/>
            <person name="Gujja S."/>
            <person name="Hansen M."/>
            <person name="Heiman D."/>
            <person name="Howarth C."/>
            <person name="Larimer J."/>
            <person name="Lui A."/>
            <person name="MacDonald P.J.P."/>
            <person name="McCowen C."/>
            <person name="Montmayeur A."/>
            <person name="Murphy C."/>
            <person name="Neiman D."/>
            <person name="Pearson M."/>
            <person name="Priest M."/>
            <person name="Roberts A."/>
            <person name="Saif S."/>
            <person name="Shea T."/>
            <person name="Sisk P."/>
            <person name="Stolte C."/>
            <person name="Sykes S."/>
            <person name="Wortman J."/>
            <person name="Nusbaum C."/>
            <person name="Birren B."/>
        </authorList>
    </citation>
    <scope>NUCLEOTIDE SEQUENCE [LARGE SCALE GENOMIC DNA]</scope>
    <source>
        <strain evidence="2 3">OT 569</strain>
    </source>
</reference>
<dbReference type="InterPro" id="IPR037883">
    <property type="entry name" value="Knr4/Smi1-like_sf"/>
</dbReference>
<dbReference type="RefSeq" id="WP_004802515.1">
    <property type="nucleotide sequence ID" value="NZ_AUGJ01000012.1"/>
</dbReference>
<sequence>MINQIKKIENYICYHFEEWDLDNPIEEEYLDDYKNINGASLDELLLFEKNFNIILPDDFKTLYQYKNGSQFFCLFPLSINNIDMTFCLMSLQEIKNSKTYFQNRNALLTDFPDYFTNEDINKMKNNKIKPFLFNKKWFPFAQYCNSCYLMLDLDPNKEGQIGQIILYCHDPDQIIYVTSSISELITKILKQSNNKKA</sequence>
<dbReference type="OrthoDB" id="6933666at2"/>
<dbReference type="eggNOG" id="COG4282">
    <property type="taxonomic scope" value="Bacteria"/>
</dbReference>
<dbReference type="SUPFAM" id="SSF160631">
    <property type="entry name" value="SMI1/KNR4-like"/>
    <property type="match status" value="1"/>
</dbReference>
<name>M2P948_9FIRM</name>
<dbReference type="Pfam" id="PF09346">
    <property type="entry name" value="SMI1_KNR4"/>
    <property type="match status" value="1"/>
</dbReference>
<dbReference type="SMART" id="SM00860">
    <property type="entry name" value="SMI1_KNR4"/>
    <property type="match status" value="1"/>
</dbReference>
<comment type="caution">
    <text evidence="2">The sequence shown here is derived from an EMBL/GenBank/DDBJ whole genome shotgun (WGS) entry which is preliminary data.</text>
</comment>
<dbReference type="AlphaFoldDB" id="M2P948"/>
<dbReference type="Proteomes" id="UP000011758">
    <property type="component" value="Unassembled WGS sequence"/>
</dbReference>
<dbReference type="STRING" id="999415.HMPREF9943_00924"/>
<dbReference type="InterPro" id="IPR018958">
    <property type="entry name" value="Knr4/Smi1-like_dom"/>
</dbReference>
<evidence type="ECO:0000259" key="1">
    <source>
        <dbReference type="SMART" id="SM00860"/>
    </source>
</evidence>
<gene>
    <name evidence="2" type="ORF">HMPREF9943_00924</name>
</gene>
<dbReference type="Gene3D" id="3.40.1580.10">
    <property type="entry name" value="SMI1/KNR4-like"/>
    <property type="match status" value="1"/>
</dbReference>